<dbReference type="EMBL" id="CP043311">
    <property type="protein sequence ID" value="QEY63661.1"/>
    <property type="molecule type" value="Genomic_DNA"/>
</dbReference>
<evidence type="ECO:0000256" key="1">
    <source>
        <dbReference type="ARBA" id="ARBA00004651"/>
    </source>
</evidence>
<organism evidence="8 9">
    <name type="scientific">Metapseudomonas lalkuanensis</name>
    <dbReference type="NCBI Taxonomy" id="2604832"/>
    <lineage>
        <taxon>Bacteria</taxon>
        <taxon>Pseudomonadati</taxon>
        <taxon>Pseudomonadota</taxon>
        <taxon>Gammaproteobacteria</taxon>
        <taxon>Pseudomonadales</taxon>
        <taxon>Pseudomonadaceae</taxon>
        <taxon>Metapseudomonas</taxon>
    </lineage>
</organism>
<sequence>MDNLQNPYQAPQAELTIDSAAQPLLASRWTRLGAALIDGLIMSLATVPVAYFSGAFAAAQQGIEPSLGQQLLSLVVGVAVFLLVNGHFLKNFGQTLGKRLLKVAIVNLDGQVPELGGLLLKRYLVWWLLAYLPMIGVLLVLVDYLFIFRADRRCLHDLLAGTRVVQLPR</sequence>
<comment type="subcellular location">
    <subcellularLocation>
        <location evidence="1">Cell membrane</location>
        <topology evidence="1">Multi-pass membrane protein</topology>
    </subcellularLocation>
</comment>
<dbReference type="PANTHER" id="PTHR36115">
    <property type="entry name" value="PROLINE-RICH ANTIGEN HOMOLOG-RELATED"/>
    <property type="match status" value="1"/>
</dbReference>
<keyword evidence="9" id="KW-1185">Reference proteome</keyword>
<dbReference type="PANTHER" id="PTHR36115:SF4">
    <property type="entry name" value="MEMBRANE PROTEIN"/>
    <property type="match status" value="1"/>
</dbReference>
<dbReference type="GO" id="GO:0005886">
    <property type="term" value="C:plasma membrane"/>
    <property type="evidence" value="ECO:0007669"/>
    <property type="project" value="UniProtKB-SubCell"/>
</dbReference>
<feature type="transmembrane region" description="Helical" evidence="6">
    <location>
        <begin position="124"/>
        <end position="146"/>
    </location>
</feature>
<keyword evidence="3 6" id="KW-0812">Transmembrane</keyword>
<feature type="transmembrane region" description="Helical" evidence="6">
    <location>
        <begin position="32"/>
        <end position="59"/>
    </location>
</feature>
<evidence type="ECO:0000256" key="6">
    <source>
        <dbReference type="SAM" id="Phobius"/>
    </source>
</evidence>
<evidence type="ECO:0000313" key="8">
    <source>
        <dbReference type="EMBL" id="QEY63661.1"/>
    </source>
</evidence>
<evidence type="ECO:0000256" key="5">
    <source>
        <dbReference type="ARBA" id="ARBA00023136"/>
    </source>
</evidence>
<accession>A0A5J6QQM3</accession>
<protein>
    <submittedName>
        <fullName evidence="8">RDD family protein</fullName>
    </submittedName>
</protein>
<dbReference type="AlphaFoldDB" id="A0A5J6QQM3"/>
<keyword evidence="5 6" id="KW-0472">Membrane</keyword>
<feature type="transmembrane region" description="Helical" evidence="6">
    <location>
        <begin position="71"/>
        <end position="89"/>
    </location>
</feature>
<evidence type="ECO:0000259" key="7">
    <source>
        <dbReference type="Pfam" id="PF06271"/>
    </source>
</evidence>
<dbReference type="Proteomes" id="UP000327179">
    <property type="component" value="Chromosome"/>
</dbReference>
<keyword evidence="2" id="KW-1003">Cell membrane</keyword>
<dbReference type="InterPro" id="IPR051791">
    <property type="entry name" value="Pra-immunoreactive"/>
</dbReference>
<dbReference type="KEGG" id="plal:FXN65_16920"/>
<dbReference type="Pfam" id="PF06271">
    <property type="entry name" value="RDD"/>
    <property type="match status" value="1"/>
</dbReference>
<dbReference type="InterPro" id="IPR010432">
    <property type="entry name" value="RDD"/>
</dbReference>
<proteinExistence type="predicted"/>
<evidence type="ECO:0000256" key="3">
    <source>
        <dbReference type="ARBA" id="ARBA00022692"/>
    </source>
</evidence>
<name>A0A5J6QQM3_9GAMM</name>
<evidence type="ECO:0000256" key="4">
    <source>
        <dbReference type="ARBA" id="ARBA00022989"/>
    </source>
</evidence>
<evidence type="ECO:0000256" key="2">
    <source>
        <dbReference type="ARBA" id="ARBA00022475"/>
    </source>
</evidence>
<feature type="domain" description="RDD" evidence="7">
    <location>
        <begin position="26"/>
        <end position="161"/>
    </location>
</feature>
<evidence type="ECO:0000313" key="9">
    <source>
        <dbReference type="Proteomes" id="UP000327179"/>
    </source>
</evidence>
<gene>
    <name evidence="8" type="ORF">FXN65_16920</name>
</gene>
<dbReference type="RefSeq" id="WP_151134558.1">
    <property type="nucleotide sequence ID" value="NZ_CP043311.1"/>
</dbReference>
<reference evidence="8 9" key="1">
    <citation type="submission" date="2019-08" db="EMBL/GenBank/DDBJ databases">
        <title>Whole-genome Sequencing of e-waste polymer degrading bacterium Pseudomonas sp. strain PE08.</title>
        <authorList>
            <person name="Kirdat K."/>
            <person name="Debbarma P."/>
            <person name="Narawade N."/>
            <person name="Suyal D."/>
            <person name="Thorat V."/>
            <person name="Shouche Y."/>
            <person name="Goel R."/>
            <person name="Yadav A."/>
        </authorList>
    </citation>
    <scope>NUCLEOTIDE SEQUENCE [LARGE SCALE GENOMIC DNA]</scope>
    <source>
        <strain evidence="8 9">PE08</strain>
    </source>
</reference>
<keyword evidence="4 6" id="KW-1133">Transmembrane helix</keyword>